<dbReference type="Pfam" id="PF00582">
    <property type="entry name" value="Usp"/>
    <property type="match status" value="1"/>
</dbReference>
<gene>
    <name evidence="3" type="ORF">GNZ12_15980</name>
</gene>
<dbReference type="CDD" id="cd00293">
    <property type="entry name" value="USP-like"/>
    <property type="match status" value="1"/>
</dbReference>
<dbReference type="InterPro" id="IPR006016">
    <property type="entry name" value="UspA"/>
</dbReference>
<sequence>MSAFGRVLLCYDATREGQQALREAAALVEELSVETHVLSILSNSAWVQSADITSAVPFDVVETAARELLQEGLKKLAARGIQATGHFAVGEPLDQIPLFAKDLNVDLIVVGHRHATRLARWWAGKNDGRLLDRVSCSVLVAMCPAGDHEPNA</sequence>
<dbReference type="PANTHER" id="PTHR46268:SF6">
    <property type="entry name" value="UNIVERSAL STRESS PROTEIN UP12"/>
    <property type="match status" value="1"/>
</dbReference>
<dbReference type="PANTHER" id="PTHR46268">
    <property type="entry name" value="STRESS RESPONSE PROTEIN NHAX"/>
    <property type="match status" value="1"/>
</dbReference>
<feature type="domain" description="UspA" evidence="2">
    <location>
        <begin position="4"/>
        <end position="140"/>
    </location>
</feature>
<organism evidence="3 4">
    <name type="scientific">Paraburkholderia solitsugae</name>
    <dbReference type="NCBI Taxonomy" id="2675748"/>
    <lineage>
        <taxon>Bacteria</taxon>
        <taxon>Pseudomonadati</taxon>
        <taxon>Pseudomonadota</taxon>
        <taxon>Betaproteobacteria</taxon>
        <taxon>Burkholderiales</taxon>
        <taxon>Burkholderiaceae</taxon>
        <taxon>Paraburkholderia</taxon>
    </lineage>
</organism>
<dbReference type="InterPro" id="IPR014729">
    <property type="entry name" value="Rossmann-like_a/b/a_fold"/>
</dbReference>
<evidence type="ECO:0000256" key="1">
    <source>
        <dbReference type="ARBA" id="ARBA00008791"/>
    </source>
</evidence>
<name>A0ABX2BPG1_9BURK</name>
<reference evidence="3 4" key="1">
    <citation type="submission" date="2019-11" db="EMBL/GenBank/DDBJ databases">
        <title>Metabolism of dissolved organic matter in forest soils.</title>
        <authorList>
            <person name="Cyle K.T."/>
            <person name="Wilhelm R.C."/>
            <person name="Martinez C.E."/>
        </authorList>
    </citation>
    <scope>NUCLEOTIDE SEQUENCE [LARGE SCALE GENOMIC DNA]</scope>
    <source>
        <strain evidence="3 4">1N</strain>
    </source>
</reference>
<evidence type="ECO:0000313" key="3">
    <source>
        <dbReference type="EMBL" id="NPT42782.1"/>
    </source>
</evidence>
<protein>
    <submittedName>
        <fullName evidence="3">Universal stress protein</fullName>
    </submittedName>
</protein>
<evidence type="ECO:0000259" key="2">
    <source>
        <dbReference type="Pfam" id="PF00582"/>
    </source>
</evidence>
<dbReference type="Proteomes" id="UP000652198">
    <property type="component" value="Unassembled WGS sequence"/>
</dbReference>
<dbReference type="Gene3D" id="3.40.50.620">
    <property type="entry name" value="HUPs"/>
    <property type="match status" value="1"/>
</dbReference>
<dbReference type="SUPFAM" id="SSF52402">
    <property type="entry name" value="Adenine nucleotide alpha hydrolases-like"/>
    <property type="match status" value="1"/>
</dbReference>
<keyword evidence="4" id="KW-1185">Reference proteome</keyword>
<proteinExistence type="inferred from homology"/>
<dbReference type="EMBL" id="WOEY01000065">
    <property type="protein sequence ID" value="NPT42782.1"/>
    <property type="molecule type" value="Genomic_DNA"/>
</dbReference>
<comment type="caution">
    <text evidence="3">The sequence shown here is derived from an EMBL/GenBank/DDBJ whole genome shotgun (WGS) entry which is preliminary data.</text>
</comment>
<dbReference type="RefSeq" id="WP_172311387.1">
    <property type="nucleotide sequence ID" value="NZ_WOEY01000065.1"/>
</dbReference>
<accession>A0ABX2BPG1</accession>
<evidence type="ECO:0000313" key="4">
    <source>
        <dbReference type="Proteomes" id="UP000652198"/>
    </source>
</evidence>
<comment type="similarity">
    <text evidence="1">Belongs to the universal stress protein A family.</text>
</comment>